<feature type="transmembrane region" description="Helical" evidence="1">
    <location>
        <begin position="184"/>
        <end position="202"/>
    </location>
</feature>
<dbReference type="Pfam" id="PF14934">
    <property type="entry name" value="TMEM254"/>
    <property type="match status" value="1"/>
</dbReference>
<dbReference type="OrthoDB" id="5553410at2759"/>
<accession>A0A8E2B023</accession>
<dbReference type="InterPro" id="IPR037119">
    <property type="entry name" value="Haem_oxidase_HugZ-like_sf"/>
</dbReference>
<organism evidence="3 4">
    <name type="scientific">Obba rivulosa</name>
    <dbReference type="NCBI Taxonomy" id="1052685"/>
    <lineage>
        <taxon>Eukaryota</taxon>
        <taxon>Fungi</taxon>
        <taxon>Dikarya</taxon>
        <taxon>Basidiomycota</taxon>
        <taxon>Agaricomycotina</taxon>
        <taxon>Agaricomycetes</taxon>
        <taxon>Polyporales</taxon>
        <taxon>Gelatoporiaceae</taxon>
        <taxon>Obba</taxon>
    </lineage>
</organism>
<dbReference type="Pfam" id="PF10615">
    <property type="entry name" value="DUF2470"/>
    <property type="match status" value="1"/>
</dbReference>
<keyword evidence="1" id="KW-0812">Transmembrane</keyword>
<dbReference type="Proteomes" id="UP000250043">
    <property type="component" value="Unassembled WGS sequence"/>
</dbReference>
<evidence type="ECO:0000313" key="4">
    <source>
        <dbReference type="Proteomes" id="UP000250043"/>
    </source>
</evidence>
<evidence type="ECO:0000256" key="1">
    <source>
        <dbReference type="SAM" id="Phobius"/>
    </source>
</evidence>
<dbReference type="PANTHER" id="PTHR37783:SF1">
    <property type="entry name" value="MEMBRANE PROTEIN, PUTATIVE (AFU_ORTHOLOGUE AFUA_1G04315)-RELATED"/>
    <property type="match status" value="1"/>
</dbReference>
<evidence type="ECO:0000313" key="3">
    <source>
        <dbReference type="EMBL" id="OCH91370.1"/>
    </source>
</evidence>
<dbReference type="AlphaFoldDB" id="A0A8E2B023"/>
<feature type="domain" description="DUF2470" evidence="2">
    <location>
        <begin position="11"/>
        <end position="87"/>
    </location>
</feature>
<proteinExistence type="predicted"/>
<dbReference type="PANTHER" id="PTHR37783">
    <property type="entry name" value="MEMBRANE PROTEIN, PUTATIVE (AFU_ORTHOLOGUE AFUA_1G04315)-RELATED"/>
    <property type="match status" value="1"/>
</dbReference>
<dbReference type="Gene3D" id="3.20.180.10">
    <property type="entry name" value="PNP-oxidase-like"/>
    <property type="match status" value="1"/>
</dbReference>
<name>A0A8E2B023_9APHY</name>
<dbReference type="InterPro" id="IPR028110">
    <property type="entry name" value="TMEM254"/>
</dbReference>
<sequence length="221" mass="24388">MSDPVAAKSGFLCMYMSNHPDTLVSYVRHFGKVNDNVISAEMTAIDTKGMSLAYKTKGSGSNKIDIRILFEPPLLGYEEVKPRLLGMKVDAEEAMGMTRAPKVTTFELPGQVLLTAAMVGFLVYTTFTPSPDSPNYSPIFAPGYSLRSVLPSWVLPSSWAFMVAVHLLEALYTLSLARKHDMDFSIGVLHVVTTFVFGFPIITNLRKRIQAARIDSIMKGQ</sequence>
<reference evidence="3 4" key="1">
    <citation type="submission" date="2016-07" db="EMBL/GenBank/DDBJ databases">
        <title>Draft genome of the white-rot fungus Obba rivulosa 3A-2.</title>
        <authorList>
            <consortium name="DOE Joint Genome Institute"/>
            <person name="Miettinen O."/>
            <person name="Riley R."/>
            <person name="Acob R."/>
            <person name="Barry K."/>
            <person name="Cullen D."/>
            <person name="De Vries R."/>
            <person name="Hainaut M."/>
            <person name="Hatakka A."/>
            <person name="Henrissat B."/>
            <person name="Hilden K."/>
            <person name="Kuo R."/>
            <person name="Labutti K."/>
            <person name="Lipzen A."/>
            <person name="Makela M.R."/>
            <person name="Sandor L."/>
            <person name="Spatafora J.W."/>
            <person name="Grigoriev I.V."/>
            <person name="Hibbett D.S."/>
        </authorList>
    </citation>
    <scope>NUCLEOTIDE SEQUENCE [LARGE SCALE GENOMIC DNA]</scope>
    <source>
        <strain evidence="3 4">3A-2</strain>
    </source>
</reference>
<dbReference type="InterPro" id="IPR019595">
    <property type="entry name" value="DUF2470"/>
</dbReference>
<dbReference type="EMBL" id="KV722386">
    <property type="protein sequence ID" value="OCH91370.1"/>
    <property type="molecule type" value="Genomic_DNA"/>
</dbReference>
<gene>
    <name evidence="3" type="ORF">OBBRIDRAFT_792303</name>
</gene>
<keyword evidence="4" id="KW-1185">Reference proteome</keyword>
<keyword evidence="1" id="KW-0472">Membrane</keyword>
<evidence type="ECO:0000259" key="2">
    <source>
        <dbReference type="Pfam" id="PF10615"/>
    </source>
</evidence>
<protein>
    <recommendedName>
        <fullName evidence="2">DUF2470 domain-containing protein</fullName>
    </recommendedName>
</protein>
<keyword evidence="1" id="KW-1133">Transmembrane helix</keyword>
<feature type="transmembrane region" description="Helical" evidence="1">
    <location>
        <begin position="108"/>
        <end position="127"/>
    </location>
</feature>